<dbReference type="GO" id="GO:0015948">
    <property type="term" value="P:methanogenesis"/>
    <property type="evidence" value="ECO:0007669"/>
    <property type="project" value="InterPro"/>
</dbReference>
<dbReference type="PANTHER" id="PTHR43105">
    <property type="entry name" value="RESPIRATORY NITRATE REDUCTASE"/>
    <property type="match status" value="1"/>
</dbReference>
<dbReference type="STRING" id="886293.Sinac_1241"/>
<dbReference type="GO" id="GO:0003954">
    <property type="term" value="F:NADH dehydrogenase activity"/>
    <property type="evidence" value="ECO:0007669"/>
    <property type="project" value="TreeGrafter"/>
</dbReference>
<evidence type="ECO:0000256" key="1">
    <source>
        <dbReference type="ARBA" id="ARBA00023002"/>
    </source>
</evidence>
<sequence>MSMPQEPSLATSTPPDRTVADATCTACGCLCDDLIVKTEGGRIIEAVNACEIGRRWYFADHAHEGLPAATIEGRPVEPTVALDRAAEILGQARAPIVLGLTRTTTETVATALAIADRIGAVVDPDTSDGDRARLLATQRVGRVSATLGEVKNRADVVLFWGVDPVVTHPRHWERYSVEPHGRFVPDGRAGRTIVVVNASRTATAERADQFVPVAPEAQLAVLTTLRALLRGASPDPGRVERTTGLDLKTLRGLIDRLKAAKYGAWFYDARLGSGSGGAARIEAALALVRDLNSFTRFVILGLGGPGNPAGAEAALTWQTGSPSSVSLTRGSPRTMPGVTSAEALLAGGRADAALIVAEGELQELSEAARAHLERIPRIVIGPKATAPGSAATVGLDAATYGIDAGGTVMRSDGVVLPLRPPLNPSTPTDREWLQALETRIHSHVS</sequence>
<dbReference type="GO" id="GO:0016020">
    <property type="term" value="C:membrane"/>
    <property type="evidence" value="ECO:0007669"/>
    <property type="project" value="TreeGrafter"/>
</dbReference>
<evidence type="ECO:0000313" key="3">
    <source>
        <dbReference type="Proteomes" id="UP000010798"/>
    </source>
</evidence>
<dbReference type="AlphaFoldDB" id="L0D9T2"/>
<proteinExistence type="predicted"/>
<protein>
    <submittedName>
        <fullName evidence="2">Formylmethanofuran dehydrogenase subunit B</fullName>
    </submittedName>
</protein>
<keyword evidence="1" id="KW-0560">Oxidoreductase</keyword>
<dbReference type="OrthoDB" id="240576at2"/>
<evidence type="ECO:0000313" key="2">
    <source>
        <dbReference type="EMBL" id="AGA25630.1"/>
    </source>
</evidence>
<reference evidence="2 3" key="1">
    <citation type="submission" date="2012-02" db="EMBL/GenBank/DDBJ databases">
        <title>Complete sequence of chromosome of Singulisphaera acidiphila DSM 18658.</title>
        <authorList>
            <consortium name="US DOE Joint Genome Institute (JGI-PGF)"/>
            <person name="Lucas S."/>
            <person name="Copeland A."/>
            <person name="Lapidus A."/>
            <person name="Glavina del Rio T."/>
            <person name="Dalin E."/>
            <person name="Tice H."/>
            <person name="Bruce D."/>
            <person name="Goodwin L."/>
            <person name="Pitluck S."/>
            <person name="Peters L."/>
            <person name="Ovchinnikova G."/>
            <person name="Chertkov O."/>
            <person name="Kyrpides N."/>
            <person name="Mavromatis K."/>
            <person name="Ivanova N."/>
            <person name="Brettin T."/>
            <person name="Detter J.C."/>
            <person name="Han C."/>
            <person name="Larimer F."/>
            <person name="Land M."/>
            <person name="Hauser L."/>
            <person name="Markowitz V."/>
            <person name="Cheng J.-F."/>
            <person name="Hugenholtz P."/>
            <person name="Woyke T."/>
            <person name="Wu D."/>
            <person name="Tindall B."/>
            <person name="Pomrenke H."/>
            <person name="Brambilla E."/>
            <person name="Klenk H.-P."/>
            <person name="Eisen J.A."/>
        </authorList>
    </citation>
    <scope>NUCLEOTIDE SEQUENCE [LARGE SCALE GENOMIC DNA]</scope>
    <source>
        <strain evidence="3">ATCC BAA-1392 / DSM 18658 / VKM B-2454 / MOB10</strain>
    </source>
</reference>
<gene>
    <name evidence="2" type="ordered locus">Sinac_1241</name>
</gene>
<organism evidence="2 3">
    <name type="scientific">Singulisphaera acidiphila (strain ATCC BAA-1392 / DSM 18658 / VKM B-2454 / MOB10)</name>
    <dbReference type="NCBI Taxonomy" id="886293"/>
    <lineage>
        <taxon>Bacteria</taxon>
        <taxon>Pseudomonadati</taxon>
        <taxon>Planctomycetota</taxon>
        <taxon>Planctomycetia</taxon>
        <taxon>Isosphaerales</taxon>
        <taxon>Isosphaeraceae</taxon>
        <taxon>Singulisphaera</taxon>
    </lineage>
</organism>
<dbReference type="Proteomes" id="UP000010798">
    <property type="component" value="Chromosome"/>
</dbReference>
<dbReference type="EMBL" id="CP003364">
    <property type="protein sequence ID" value="AGA25630.1"/>
    <property type="molecule type" value="Genomic_DNA"/>
</dbReference>
<keyword evidence="3" id="KW-1185">Reference proteome</keyword>
<dbReference type="PANTHER" id="PTHR43105:SF14">
    <property type="entry name" value="FORMATE DEHYDROGENASE H"/>
    <property type="match status" value="1"/>
</dbReference>
<dbReference type="PIRSF" id="PIRSF005646">
    <property type="entry name" value="FwdB"/>
    <property type="match status" value="1"/>
</dbReference>
<dbReference type="SUPFAM" id="SSF53706">
    <property type="entry name" value="Formate dehydrogenase/DMSO reductase, domains 1-3"/>
    <property type="match status" value="1"/>
</dbReference>
<name>L0D9T2_SINAD</name>
<dbReference type="NCBIfam" id="TIGR03129">
    <property type="entry name" value="one_C_dehyd_B"/>
    <property type="match status" value="1"/>
</dbReference>
<dbReference type="HOGENOM" id="CLU_034348_0_0_0"/>
<dbReference type="KEGG" id="saci:Sinac_1241"/>
<accession>L0D9T2</accession>
<dbReference type="eggNOG" id="COG1029">
    <property type="taxonomic scope" value="Bacteria"/>
</dbReference>
<dbReference type="InterPro" id="IPR016457">
    <property type="entry name" value="Formylmethanofuran_DH_bsu"/>
</dbReference>
<dbReference type="GO" id="GO:0018493">
    <property type="term" value="F:formylmethanofuran dehydrogenase activity"/>
    <property type="evidence" value="ECO:0007669"/>
    <property type="project" value="InterPro"/>
</dbReference>
<dbReference type="Gene3D" id="3.40.228.10">
    <property type="entry name" value="Dimethylsulfoxide Reductase, domain 2"/>
    <property type="match status" value="1"/>
</dbReference>
<dbReference type="GO" id="GO:0022904">
    <property type="term" value="P:respiratory electron transport chain"/>
    <property type="evidence" value="ECO:0007669"/>
    <property type="project" value="TreeGrafter"/>
</dbReference>
<dbReference type="InterPro" id="IPR050123">
    <property type="entry name" value="Prok_molybdopt-oxidoreductase"/>
</dbReference>
<dbReference type="RefSeq" id="WP_015244806.1">
    <property type="nucleotide sequence ID" value="NC_019892.1"/>
</dbReference>